<dbReference type="GO" id="GO:0003714">
    <property type="term" value="F:transcription corepressor activity"/>
    <property type="evidence" value="ECO:0007669"/>
    <property type="project" value="InterPro"/>
</dbReference>
<dbReference type="Pfam" id="PF02671">
    <property type="entry name" value="PAH"/>
    <property type="match status" value="2"/>
</dbReference>
<dbReference type="Gramene" id="RZC52640">
    <property type="protein sequence ID" value="RZC52640"/>
    <property type="gene ID" value="C5167_021067"/>
</dbReference>
<evidence type="ECO:0000259" key="5">
    <source>
        <dbReference type="Pfam" id="PF08295"/>
    </source>
</evidence>
<keyword evidence="3 4" id="KW-0539">Nucleus</keyword>
<dbReference type="PANTHER" id="PTHR12346">
    <property type="entry name" value="SIN3B-RELATED"/>
    <property type="match status" value="1"/>
</dbReference>
<dbReference type="InterPro" id="IPR039774">
    <property type="entry name" value="Sin3-like"/>
</dbReference>
<evidence type="ECO:0000256" key="3">
    <source>
        <dbReference type="ARBA" id="ARBA00023242"/>
    </source>
</evidence>
<proteinExistence type="predicted"/>
<dbReference type="Gene3D" id="1.20.1160.11">
    <property type="entry name" value="Paired amphipathic helix"/>
    <property type="match status" value="2"/>
</dbReference>
<dbReference type="AlphaFoldDB" id="A0A4Y7IXW7"/>
<dbReference type="InterPro" id="IPR036600">
    <property type="entry name" value="PAH_sf"/>
</dbReference>
<gene>
    <name evidence="6" type="ORF">C5167_021067</name>
</gene>
<accession>A0A4Y7IXW7</accession>
<dbReference type="Pfam" id="PF08295">
    <property type="entry name" value="Sin3_corepress"/>
    <property type="match status" value="1"/>
</dbReference>
<organism evidence="6 7">
    <name type="scientific">Papaver somniferum</name>
    <name type="common">Opium poppy</name>
    <dbReference type="NCBI Taxonomy" id="3469"/>
    <lineage>
        <taxon>Eukaryota</taxon>
        <taxon>Viridiplantae</taxon>
        <taxon>Streptophyta</taxon>
        <taxon>Embryophyta</taxon>
        <taxon>Tracheophyta</taxon>
        <taxon>Spermatophyta</taxon>
        <taxon>Magnoliopsida</taxon>
        <taxon>Ranunculales</taxon>
        <taxon>Papaveraceae</taxon>
        <taxon>Papaveroideae</taxon>
        <taxon>Papaver</taxon>
    </lineage>
</organism>
<feature type="domain" description="Histone deacetylase interacting" evidence="5">
    <location>
        <begin position="219"/>
        <end position="270"/>
    </location>
</feature>
<dbReference type="FunFam" id="1.20.1160.11:FF:000001">
    <property type="entry name" value="Paired amphipathic helix protein Sin3"/>
    <property type="match status" value="1"/>
</dbReference>
<dbReference type="Proteomes" id="UP000316621">
    <property type="component" value="Chromosome 2"/>
</dbReference>
<dbReference type="SUPFAM" id="SSF47762">
    <property type="entry name" value="PAH2 domain"/>
    <property type="match status" value="2"/>
</dbReference>
<name>A0A4Y7IXW7_PAPSO</name>
<dbReference type="InterPro" id="IPR003822">
    <property type="entry name" value="PAH"/>
</dbReference>
<dbReference type="PANTHER" id="PTHR12346:SF0">
    <property type="entry name" value="SIN3A, ISOFORM G"/>
    <property type="match status" value="1"/>
</dbReference>
<keyword evidence="7" id="KW-1185">Reference proteome</keyword>
<reference evidence="6 7" key="1">
    <citation type="journal article" date="2018" name="Science">
        <title>The opium poppy genome and morphinan production.</title>
        <authorList>
            <person name="Guo L."/>
            <person name="Winzer T."/>
            <person name="Yang X."/>
            <person name="Li Y."/>
            <person name="Ning Z."/>
            <person name="He Z."/>
            <person name="Teodor R."/>
            <person name="Lu Y."/>
            <person name="Bowser T.A."/>
            <person name="Graham I.A."/>
            <person name="Ye K."/>
        </authorList>
    </citation>
    <scope>NUCLEOTIDE SEQUENCE [LARGE SCALE GENOMIC DNA]</scope>
    <source>
        <strain evidence="7">cv. HN1</strain>
        <tissue evidence="6">Leaves</tissue>
    </source>
</reference>
<evidence type="ECO:0000256" key="1">
    <source>
        <dbReference type="ARBA" id="ARBA00004123"/>
    </source>
</evidence>
<dbReference type="GO" id="GO:0000118">
    <property type="term" value="C:histone deacetylase complex"/>
    <property type="evidence" value="ECO:0007669"/>
    <property type="project" value="TreeGrafter"/>
</dbReference>
<dbReference type="GO" id="GO:0000785">
    <property type="term" value="C:chromatin"/>
    <property type="evidence" value="ECO:0007669"/>
    <property type="project" value="TreeGrafter"/>
</dbReference>
<keyword evidence="2" id="KW-0678">Repressor</keyword>
<sequence>MNRTGEEDVLVPNNLATQGPNYTALAYDYLEAVKSRFQDHAPEKYEEFLEVLRNIKSRSVVRAAVARVKVLLEGHPDLIVGFNYFMPPGYEIATTDGECERHTRSREVTNMQGHHVLEPSRAIGDTSTEALHQDDYHPEFIFCQEVKKKLGNSYDYREFLKCLYIYSEKIISRDELKGMVVSLVGDDEYLIGFIDRKKIFGNQNSPLPAYSQGRSIDNPSYRLWPKNRPIPLTSHRTELGCEVLNDIFISESTLRDEDYHFKHTQNKQIRRTYI</sequence>
<evidence type="ECO:0000256" key="2">
    <source>
        <dbReference type="ARBA" id="ARBA00022491"/>
    </source>
</evidence>
<evidence type="ECO:0000313" key="7">
    <source>
        <dbReference type="Proteomes" id="UP000316621"/>
    </source>
</evidence>
<dbReference type="InterPro" id="IPR013194">
    <property type="entry name" value="HDAC_interact_dom"/>
</dbReference>
<dbReference type="GO" id="GO:0000122">
    <property type="term" value="P:negative regulation of transcription by RNA polymerase II"/>
    <property type="evidence" value="ECO:0007669"/>
    <property type="project" value="TreeGrafter"/>
</dbReference>
<dbReference type="STRING" id="3469.A0A4Y7IXW7"/>
<dbReference type="EMBL" id="CM010716">
    <property type="protein sequence ID" value="RZC52640.1"/>
    <property type="molecule type" value="Genomic_DNA"/>
</dbReference>
<comment type="subcellular location">
    <subcellularLocation>
        <location evidence="1 4">Nucleus</location>
    </subcellularLocation>
</comment>
<dbReference type="PROSITE" id="PS51477">
    <property type="entry name" value="PAH"/>
    <property type="match status" value="1"/>
</dbReference>
<protein>
    <recommendedName>
        <fullName evidence="5">Histone deacetylase interacting domain-containing protein</fullName>
    </recommendedName>
</protein>
<evidence type="ECO:0000256" key="4">
    <source>
        <dbReference type="PROSITE-ProRule" id="PRU00810"/>
    </source>
</evidence>
<evidence type="ECO:0000313" key="6">
    <source>
        <dbReference type="EMBL" id="RZC52640.1"/>
    </source>
</evidence>